<reference evidence="3" key="1">
    <citation type="submission" date="2018-06" db="EMBL/GenBank/DDBJ databases">
        <authorList>
            <person name="Zhirakovskaya E."/>
        </authorList>
    </citation>
    <scope>NUCLEOTIDE SEQUENCE</scope>
</reference>
<dbReference type="EMBL" id="UOGB01000085">
    <property type="protein sequence ID" value="VAX17292.1"/>
    <property type="molecule type" value="Genomic_DNA"/>
</dbReference>
<sequence>MESFHLPVTAIVALAVSLSALAFTAYDPAMWLYPSSTIGERDMALTTKCDRLVLRYLSSDKPSFDRLAGAMRKFIGKEPYGMLLDSTEQALNYDSRISRDRFYLLRGKILLKLGRDVEARESFRAALKWSPDNSQAQRILIGQYVETGSYDIAEKEIEKASDRSLDGDGAGRDQLVLEKITLSSSL</sequence>
<dbReference type="InterPro" id="IPR011990">
    <property type="entry name" value="TPR-like_helical_dom_sf"/>
</dbReference>
<dbReference type="SUPFAM" id="SSF48452">
    <property type="entry name" value="TPR-like"/>
    <property type="match status" value="1"/>
</dbReference>
<proteinExistence type="predicted"/>
<evidence type="ECO:0000313" key="3">
    <source>
        <dbReference type="EMBL" id="VAX17292.1"/>
    </source>
</evidence>
<protein>
    <submittedName>
        <fullName evidence="3">Uncharacterized protein</fullName>
    </submittedName>
</protein>
<name>A0A3B1BMP3_9ZZZZ</name>
<dbReference type="AlphaFoldDB" id="A0A3B1BMP3"/>
<evidence type="ECO:0000256" key="1">
    <source>
        <dbReference type="ARBA" id="ARBA00022737"/>
    </source>
</evidence>
<organism evidence="3">
    <name type="scientific">hydrothermal vent metagenome</name>
    <dbReference type="NCBI Taxonomy" id="652676"/>
    <lineage>
        <taxon>unclassified sequences</taxon>
        <taxon>metagenomes</taxon>
        <taxon>ecological metagenomes</taxon>
    </lineage>
</organism>
<dbReference type="InterPro" id="IPR019734">
    <property type="entry name" value="TPR_rpt"/>
</dbReference>
<dbReference type="InterPro" id="IPR013105">
    <property type="entry name" value="TPR_2"/>
</dbReference>
<keyword evidence="2" id="KW-0802">TPR repeat</keyword>
<evidence type="ECO:0000256" key="2">
    <source>
        <dbReference type="ARBA" id="ARBA00022803"/>
    </source>
</evidence>
<keyword evidence="1" id="KW-0677">Repeat</keyword>
<accession>A0A3B1BMP3</accession>
<dbReference type="PROSITE" id="PS50005">
    <property type="entry name" value="TPR"/>
    <property type="match status" value="1"/>
</dbReference>
<gene>
    <name evidence="3" type="ORF">MNBD_NITROSPINAE03-855</name>
</gene>
<dbReference type="Gene3D" id="1.25.40.10">
    <property type="entry name" value="Tetratricopeptide repeat domain"/>
    <property type="match status" value="1"/>
</dbReference>
<dbReference type="Pfam" id="PF07719">
    <property type="entry name" value="TPR_2"/>
    <property type="match status" value="1"/>
</dbReference>